<dbReference type="AlphaFoldDB" id="A0AAN8N1I8"/>
<dbReference type="EMBL" id="JAVHNR010000004">
    <property type="protein sequence ID" value="KAK6344714.1"/>
    <property type="molecule type" value="Genomic_DNA"/>
</dbReference>
<gene>
    <name evidence="2" type="ORF">TWF718_006673</name>
</gene>
<name>A0AAN8N1I8_9PEZI</name>
<organism evidence="2 3">
    <name type="scientific">Orbilia javanica</name>
    <dbReference type="NCBI Taxonomy" id="47235"/>
    <lineage>
        <taxon>Eukaryota</taxon>
        <taxon>Fungi</taxon>
        <taxon>Dikarya</taxon>
        <taxon>Ascomycota</taxon>
        <taxon>Pezizomycotina</taxon>
        <taxon>Orbiliomycetes</taxon>
        <taxon>Orbiliales</taxon>
        <taxon>Orbiliaceae</taxon>
        <taxon>Orbilia</taxon>
    </lineage>
</organism>
<dbReference type="Proteomes" id="UP001313282">
    <property type="component" value="Unassembled WGS sequence"/>
</dbReference>
<reference evidence="2 3" key="1">
    <citation type="submission" date="2019-10" db="EMBL/GenBank/DDBJ databases">
        <authorList>
            <person name="Palmer J.M."/>
        </authorList>
    </citation>
    <scope>NUCLEOTIDE SEQUENCE [LARGE SCALE GENOMIC DNA]</scope>
    <source>
        <strain evidence="2 3">TWF718</strain>
    </source>
</reference>
<protein>
    <submittedName>
        <fullName evidence="2">Uncharacterized protein</fullName>
    </submittedName>
</protein>
<accession>A0AAN8N1I8</accession>
<feature type="compositionally biased region" description="Polar residues" evidence="1">
    <location>
        <begin position="1"/>
        <end position="17"/>
    </location>
</feature>
<proteinExistence type="predicted"/>
<feature type="region of interest" description="Disordered" evidence="1">
    <location>
        <begin position="1"/>
        <end position="22"/>
    </location>
</feature>
<evidence type="ECO:0000256" key="1">
    <source>
        <dbReference type="SAM" id="MobiDB-lite"/>
    </source>
</evidence>
<comment type="caution">
    <text evidence="2">The sequence shown here is derived from an EMBL/GenBank/DDBJ whole genome shotgun (WGS) entry which is preliminary data.</text>
</comment>
<keyword evidence="3" id="KW-1185">Reference proteome</keyword>
<evidence type="ECO:0000313" key="3">
    <source>
        <dbReference type="Proteomes" id="UP001313282"/>
    </source>
</evidence>
<sequence length="62" mass="6715">MSVTTNNKTSGPVNAKNQPVRELVSKGQTRSCSNCGGTMYKKVLEGVLCWECSVCKKTCTVE</sequence>
<evidence type="ECO:0000313" key="2">
    <source>
        <dbReference type="EMBL" id="KAK6344714.1"/>
    </source>
</evidence>